<organism evidence="3 4">
    <name type="scientific">Kurthia populi</name>
    <dbReference type="NCBI Taxonomy" id="1562132"/>
    <lineage>
        <taxon>Bacteria</taxon>
        <taxon>Bacillati</taxon>
        <taxon>Bacillota</taxon>
        <taxon>Bacilli</taxon>
        <taxon>Bacillales</taxon>
        <taxon>Caryophanaceae</taxon>
        <taxon>Kurthia</taxon>
    </lineage>
</organism>
<dbReference type="Pfam" id="PF08443">
    <property type="entry name" value="RimK"/>
    <property type="match status" value="1"/>
</dbReference>
<dbReference type="RefSeq" id="WP_380148913.1">
    <property type="nucleotide sequence ID" value="NZ_JBHUOR010000137.1"/>
</dbReference>
<comment type="caution">
    <text evidence="3">The sequence shown here is derived from an EMBL/GenBank/DDBJ whole genome shotgun (WGS) entry which is preliminary data.</text>
</comment>
<dbReference type="EMBL" id="JBHUOR010000137">
    <property type="protein sequence ID" value="MFD2870281.1"/>
    <property type="molecule type" value="Genomic_DNA"/>
</dbReference>
<dbReference type="PANTHER" id="PTHR21621">
    <property type="entry name" value="RIBOSOMAL PROTEIN S6 MODIFICATION PROTEIN"/>
    <property type="match status" value="1"/>
</dbReference>
<proteinExistence type="predicted"/>
<accession>A0ABW5Y4V5</accession>
<evidence type="ECO:0000259" key="2">
    <source>
        <dbReference type="PROSITE" id="PS50975"/>
    </source>
</evidence>
<keyword evidence="3" id="KW-0436">Ligase</keyword>
<dbReference type="GO" id="GO:0016874">
    <property type="term" value="F:ligase activity"/>
    <property type="evidence" value="ECO:0007669"/>
    <property type="project" value="UniProtKB-KW"/>
</dbReference>
<dbReference type="SUPFAM" id="SSF56059">
    <property type="entry name" value="Glutathione synthetase ATP-binding domain-like"/>
    <property type="match status" value="1"/>
</dbReference>
<dbReference type="Gene3D" id="3.30.470.20">
    <property type="entry name" value="ATP-grasp fold, B domain"/>
    <property type="match status" value="1"/>
</dbReference>
<evidence type="ECO:0000313" key="4">
    <source>
        <dbReference type="Proteomes" id="UP001597568"/>
    </source>
</evidence>
<sequence length="263" mass="30148">MKQAYLLYSESDAAKNQSFIEHLQQTGLQHDVTLTLLIEEQHDIIKATKDALFIWNRTRNAELAKQLEQLGRRVVNRSEVNHIANDKLRAMQLAILQGIPTVPRVLEQRLTADDFPIIVKSTGGHGGNEVFKCDTLEQFKTAKEKLTTYLIEPYIETNASDVRVWMIGEDIIGAVKRIGAPGDFRSNYTLGGSIEKFDLTAEQRTYVQRIQKAIKSDYIGIDFLHVTHDQLLFNEMEDPVGARSYYELFDKDLTELLWQHLLK</sequence>
<keyword evidence="1" id="KW-0067">ATP-binding</keyword>
<dbReference type="PANTHER" id="PTHR21621:SF0">
    <property type="entry name" value="BETA-CITRYLGLUTAMATE SYNTHASE B-RELATED"/>
    <property type="match status" value="1"/>
</dbReference>
<dbReference type="Proteomes" id="UP001597568">
    <property type="component" value="Unassembled WGS sequence"/>
</dbReference>
<gene>
    <name evidence="3" type="ORF">ACFSY7_17450</name>
</gene>
<reference evidence="4" key="1">
    <citation type="journal article" date="2019" name="Int. J. Syst. Evol. Microbiol.">
        <title>The Global Catalogue of Microorganisms (GCM) 10K type strain sequencing project: providing services to taxonomists for standard genome sequencing and annotation.</title>
        <authorList>
            <consortium name="The Broad Institute Genomics Platform"/>
            <consortium name="The Broad Institute Genome Sequencing Center for Infectious Disease"/>
            <person name="Wu L."/>
            <person name="Ma J."/>
        </authorList>
    </citation>
    <scope>NUCLEOTIDE SEQUENCE [LARGE SCALE GENOMIC DNA]</scope>
    <source>
        <strain evidence="4">KCTC 33522</strain>
    </source>
</reference>
<protein>
    <submittedName>
        <fullName evidence="3">RimK family alpha-L-glutamate ligase</fullName>
    </submittedName>
</protein>
<name>A0ABW5Y4V5_9BACL</name>
<dbReference type="InterPro" id="IPR013651">
    <property type="entry name" value="ATP-grasp_RimK-type"/>
</dbReference>
<evidence type="ECO:0000256" key="1">
    <source>
        <dbReference type="PROSITE-ProRule" id="PRU00409"/>
    </source>
</evidence>
<evidence type="ECO:0000313" key="3">
    <source>
        <dbReference type="EMBL" id="MFD2870281.1"/>
    </source>
</evidence>
<dbReference type="PROSITE" id="PS50975">
    <property type="entry name" value="ATP_GRASP"/>
    <property type="match status" value="1"/>
</dbReference>
<dbReference type="Gene3D" id="3.40.50.20">
    <property type="match status" value="1"/>
</dbReference>
<keyword evidence="1" id="KW-0547">Nucleotide-binding</keyword>
<keyword evidence="4" id="KW-1185">Reference proteome</keyword>
<dbReference type="InterPro" id="IPR011761">
    <property type="entry name" value="ATP-grasp"/>
</dbReference>
<feature type="domain" description="ATP-grasp" evidence="2">
    <location>
        <begin position="80"/>
        <end position="262"/>
    </location>
</feature>